<proteinExistence type="inferred from homology"/>
<dbReference type="Gene3D" id="1.20.1260.30">
    <property type="match status" value="1"/>
</dbReference>
<dbReference type="GO" id="GO:0009007">
    <property type="term" value="F:site-specific DNA-methyltransferase (adenine-specific) activity"/>
    <property type="evidence" value="ECO:0007669"/>
    <property type="project" value="UniProtKB-EC"/>
</dbReference>
<feature type="domain" description="DNA methylase adenine-specific" evidence="9">
    <location>
        <begin position="163"/>
        <end position="475"/>
    </location>
</feature>
<dbReference type="InterPro" id="IPR022749">
    <property type="entry name" value="D12N6_MeTrfase_N"/>
</dbReference>
<dbReference type="PANTHER" id="PTHR42933">
    <property type="entry name" value="SLR6095 PROTEIN"/>
    <property type="match status" value="1"/>
</dbReference>
<evidence type="ECO:0000256" key="3">
    <source>
        <dbReference type="ARBA" id="ARBA00022603"/>
    </source>
</evidence>
<evidence type="ECO:0000256" key="7">
    <source>
        <dbReference type="ARBA" id="ARBA00047942"/>
    </source>
</evidence>
<dbReference type="GO" id="GO:0008170">
    <property type="term" value="F:N-methyltransferase activity"/>
    <property type="evidence" value="ECO:0007669"/>
    <property type="project" value="InterPro"/>
</dbReference>
<comment type="similarity">
    <text evidence="1">Belongs to the N(4)/N(6)-methyltransferase family.</text>
</comment>
<evidence type="ECO:0000256" key="1">
    <source>
        <dbReference type="ARBA" id="ARBA00006594"/>
    </source>
</evidence>
<feature type="coiled-coil region" evidence="8">
    <location>
        <begin position="479"/>
        <end position="506"/>
    </location>
</feature>
<dbReference type="EMBL" id="JANTZM010000001">
    <property type="protein sequence ID" value="MCS4156102.1"/>
    <property type="molecule type" value="Genomic_DNA"/>
</dbReference>
<keyword evidence="4 11" id="KW-0808">Transferase</keyword>
<keyword evidence="3 11" id="KW-0489">Methyltransferase</keyword>
<dbReference type="GO" id="GO:0003677">
    <property type="term" value="F:DNA binding"/>
    <property type="evidence" value="ECO:0007669"/>
    <property type="project" value="InterPro"/>
</dbReference>
<dbReference type="PANTHER" id="PTHR42933:SF3">
    <property type="entry name" value="TYPE I RESTRICTION ENZYME MJAVIII METHYLASE SUBUNIT"/>
    <property type="match status" value="1"/>
</dbReference>
<evidence type="ECO:0000256" key="4">
    <source>
        <dbReference type="ARBA" id="ARBA00022679"/>
    </source>
</evidence>
<gene>
    <name evidence="11" type="ORF">GGP99_000033</name>
</gene>
<feature type="domain" description="N6 adenine-specific DNA methyltransferase N-terminal" evidence="10">
    <location>
        <begin position="22"/>
        <end position="150"/>
    </location>
</feature>
<dbReference type="InterPro" id="IPR029063">
    <property type="entry name" value="SAM-dependent_MTases_sf"/>
</dbReference>
<dbReference type="InterPro" id="IPR038333">
    <property type="entry name" value="T1MK-like_N_sf"/>
</dbReference>
<dbReference type="GO" id="GO:0009307">
    <property type="term" value="P:DNA restriction-modification system"/>
    <property type="evidence" value="ECO:0007669"/>
    <property type="project" value="UniProtKB-KW"/>
</dbReference>
<evidence type="ECO:0000259" key="9">
    <source>
        <dbReference type="Pfam" id="PF02384"/>
    </source>
</evidence>
<organism evidence="11 12">
    <name type="scientific">Salinibacter ruber</name>
    <dbReference type="NCBI Taxonomy" id="146919"/>
    <lineage>
        <taxon>Bacteria</taxon>
        <taxon>Pseudomonadati</taxon>
        <taxon>Rhodothermota</taxon>
        <taxon>Rhodothermia</taxon>
        <taxon>Rhodothermales</taxon>
        <taxon>Salinibacteraceae</taxon>
        <taxon>Salinibacter</taxon>
    </lineage>
</organism>
<dbReference type="SUPFAM" id="SSF53335">
    <property type="entry name" value="S-adenosyl-L-methionine-dependent methyltransferases"/>
    <property type="match status" value="1"/>
</dbReference>
<keyword evidence="5" id="KW-0949">S-adenosyl-L-methionine</keyword>
<evidence type="ECO:0000256" key="2">
    <source>
        <dbReference type="ARBA" id="ARBA00011900"/>
    </source>
</evidence>
<keyword evidence="6" id="KW-0680">Restriction system</keyword>
<dbReference type="InterPro" id="IPR003356">
    <property type="entry name" value="DNA_methylase_A-5"/>
</dbReference>
<dbReference type="PRINTS" id="PR00507">
    <property type="entry name" value="N12N6MTFRASE"/>
</dbReference>
<dbReference type="Proteomes" id="UP001155110">
    <property type="component" value="Unassembled WGS sequence"/>
</dbReference>
<reference evidence="11" key="1">
    <citation type="submission" date="2022-08" db="EMBL/GenBank/DDBJ databases">
        <title>Genomic Encyclopedia of Type Strains, Phase V (KMG-V): Genome sequencing to study the core and pangenomes of soil and plant-associated prokaryotes.</title>
        <authorList>
            <person name="Whitman W."/>
        </authorList>
    </citation>
    <scope>NUCLEOTIDE SEQUENCE</scope>
    <source>
        <strain evidence="11">SP3002</strain>
    </source>
</reference>
<dbReference type="AlphaFoldDB" id="A0AAW5P3V5"/>
<evidence type="ECO:0000259" key="10">
    <source>
        <dbReference type="Pfam" id="PF12161"/>
    </source>
</evidence>
<evidence type="ECO:0000313" key="12">
    <source>
        <dbReference type="Proteomes" id="UP001155110"/>
    </source>
</evidence>
<comment type="caution">
    <text evidence="11">The sequence shown here is derived from an EMBL/GenBank/DDBJ whole genome shotgun (WGS) entry which is preliminary data.</text>
</comment>
<evidence type="ECO:0000256" key="8">
    <source>
        <dbReference type="SAM" id="Coils"/>
    </source>
</evidence>
<keyword evidence="8" id="KW-0175">Coiled coil</keyword>
<dbReference type="EC" id="2.1.1.72" evidence="2"/>
<name>A0AAW5P3V5_9BACT</name>
<sequence length="510" mass="58362">MTARQLSLDDQRDSMSLTLDELDRHLFKCADIILDAVDPTDYKDYILPLIFYKVISDTYQDEVSELAEELGNEDLARDPDLHDIAMPEKYSWEVLRGLNTQETNYDGFINEALNAIEDANPEKLDGVFRADYVSEDALDNRRLSKLVEHLSTHNLSAKRVPPDMLGEAYMDLVRHFAEEEGKEGGRFFTPPKIVRLMVRLLAPFEDGDRFHDPTVGSGGMLVEAAHHFRDEQDGDPSRLELTGQELNPDIAAIAKMNLFIHGYNGAVEREDSLGAPAFTDNGHLEQFDHVLANFPFSADWPKSDLQDDAYGRFDWHEKLPRADRGDYAFIMHMAHQLNETGQAAIVIPHGVLFRKYEGRYREPMLEQDMVEAVVGLPENLFQNNSIPSAILVLNRDKPNEREGEVLFVHAADEAFYEELSNQNELTEDGLDHIVQNFNEWTTEERVSRAVPIDEIRENDYNLNIALYVDTTEPEEPIDVAEELTKLHDLQEERNEIESQLTEYMEALGYE</sequence>
<dbReference type="Pfam" id="PF12161">
    <property type="entry name" value="HsdM_N"/>
    <property type="match status" value="1"/>
</dbReference>
<protein>
    <recommendedName>
        <fullName evidence="2">site-specific DNA-methyltransferase (adenine-specific)</fullName>
        <ecNumber evidence="2">2.1.1.72</ecNumber>
    </recommendedName>
</protein>
<dbReference type="Gene3D" id="3.40.50.150">
    <property type="entry name" value="Vaccinia Virus protein VP39"/>
    <property type="match status" value="1"/>
</dbReference>
<dbReference type="Pfam" id="PF02384">
    <property type="entry name" value="N6_Mtase"/>
    <property type="match status" value="1"/>
</dbReference>
<dbReference type="GO" id="GO:0032259">
    <property type="term" value="P:methylation"/>
    <property type="evidence" value="ECO:0007669"/>
    <property type="project" value="UniProtKB-KW"/>
</dbReference>
<comment type="catalytic activity">
    <reaction evidence="7">
        <text>a 2'-deoxyadenosine in DNA + S-adenosyl-L-methionine = an N(6)-methyl-2'-deoxyadenosine in DNA + S-adenosyl-L-homocysteine + H(+)</text>
        <dbReference type="Rhea" id="RHEA:15197"/>
        <dbReference type="Rhea" id="RHEA-COMP:12418"/>
        <dbReference type="Rhea" id="RHEA-COMP:12419"/>
        <dbReference type="ChEBI" id="CHEBI:15378"/>
        <dbReference type="ChEBI" id="CHEBI:57856"/>
        <dbReference type="ChEBI" id="CHEBI:59789"/>
        <dbReference type="ChEBI" id="CHEBI:90615"/>
        <dbReference type="ChEBI" id="CHEBI:90616"/>
        <dbReference type="EC" id="2.1.1.72"/>
    </reaction>
</comment>
<dbReference type="InterPro" id="IPR051537">
    <property type="entry name" value="DNA_Adenine_Mtase"/>
</dbReference>
<evidence type="ECO:0000256" key="6">
    <source>
        <dbReference type="ARBA" id="ARBA00022747"/>
    </source>
</evidence>
<evidence type="ECO:0000256" key="5">
    <source>
        <dbReference type="ARBA" id="ARBA00022691"/>
    </source>
</evidence>
<accession>A0AAW5P3V5</accession>
<evidence type="ECO:0000313" key="11">
    <source>
        <dbReference type="EMBL" id="MCS4156102.1"/>
    </source>
</evidence>